<accession>T0MN34</accession>
<dbReference type="VEuPathDB" id="MicrosporidiaDB:NAPIS_ORF00027"/>
<proteinExistence type="predicted"/>
<dbReference type="AlphaFoldDB" id="T0MN34"/>
<protein>
    <submittedName>
        <fullName evidence="1">Uncharacterized protein</fullName>
    </submittedName>
</protein>
<keyword evidence="2" id="KW-1185">Reference proteome</keyword>
<reference evidence="1 2" key="1">
    <citation type="journal article" date="2013" name="BMC Genomics">
        <title>Genome sequencing and comparative genomics of honey bee microsporidia, Nosema apis reveal novel insights into host-parasite interactions.</title>
        <authorList>
            <person name="Chen Yp."/>
            <person name="Pettis J.S."/>
            <person name="Zhao Y."/>
            <person name="Liu X."/>
            <person name="Tallon L.J."/>
            <person name="Sadzewicz L.D."/>
            <person name="Li R."/>
            <person name="Zheng H."/>
            <person name="Huang S."/>
            <person name="Zhang X."/>
            <person name="Hamilton M.C."/>
            <person name="Pernal S.F."/>
            <person name="Melathopoulos A.P."/>
            <person name="Yan X."/>
            <person name="Evans J.D."/>
        </authorList>
    </citation>
    <scope>NUCLEOTIDE SEQUENCE [LARGE SCALE GENOMIC DNA]</scope>
    <source>
        <strain evidence="1 2">BRL 01</strain>
    </source>
</reference>
<evidence type="ECO:0000313" key="1">
    <source>
        <dbReference type="EMBL" id="EQB62395.1"/>
    </source>
</evidence>
<dbReference type="EMBL" id="KE646841">
    <property type="protein sequence ID" value="EQB62395.1"/>
    <property type="molecule type" value="Genomic_DNA"/>
</dbReference>
<gene>
    <name evidence="1" type="ORF">NAPIS_ORF00027</name>
</gene>
<evidence type="ECO:0000313" key="2">
    <source>
        <dbReference type="Proteomes" id="UP000053780"/>
    </source>
</evidence>
<dbReference type="Proteomes" id="UP000053780">
    <property type="component" value="Unassembled WGS sequence"/>
</dbReference>
<dbReference type="HOGENOM" id="CLU_2223976_0_0_1"/>
<name>T0MN34_9MICR</name>
<sequence length="106" mass="12682">MIFKERKNLTSNEHYQLKIKTISLYPKFIRIKKKLLDNARAVIRTTLQIYEMPLFNYIDVQSVSLIISLNKDEKSLNNYKNVKNYVKNTKILVKRGLKDLFRKCEN</sequence>
<organism evidence="1 2">
    <name type="scientific">Vairimorpha apis BRL 01</name>
    <dbReference type="NCBI Taxonomy" id="1037528"/>
    <lineage>
        <taxon>Eukaryota</taxon>
        <taxon>Fungi</taxon>
        <taxon>Fungi incertae sedis</taxon>
        <taxon>Microsporidia</taxon>
        <taxon>Nosematidae</taxon>
        <taxon>Vairimorpha</taxon>
    </lineage>
</organism>